<dbReference type="Gene3D" id="1.10.10.10">
    <property type="entry name" value="Winged helix-like DNA-binding domain superfamily/Winged helix DNA-binding domain"/>
    <property type="match status" value="1"/>
</dbReference>
<comment type="caution">
    <text evidence="7">The sequence shown here is derived from an EMBL/GenBank/DDBJ whole genome shotgun (WGS) entry which is preliminary data.</text>
</comment>
<keyword evidence="4" id="KW-0238">DNA-binding</keyword>
<accession>A0ABX0WAH4</accession>
<keyword evidence="5" id="KW-0804">Transcription</keyword>
<dbReference type="InterPro" id="IPR000524">
    <property type="entry name" value="Tscrpt_reg_HTH_GntR"/>
</dbReference>
<dbReference type="Gene3D" id="3.90.1150.10">
    <property type="entry name" value="Aspartate Aminotransferase, domain 1"/>
    <property type="match status" value="1"/>
</dbReference>
<reference evidence="7 8" key="1">
    <citation type="submission" date="2018-05" db="EMBL/GenBank/DDBJ databases">
        <authorList>
            <person name="Zhang Y.-J."/>
        </authorList>
    </citation>
    <scope>NUCLEOTIDE SEQUENCE [LARGE SCALE GENOMIC DNA]</scope>
    <source>
        <strain evidence="7 8">CY04</strain>
    </source>
</reference>
<comment type="similarity">
    <text evidence="1">In the C-terminal section; belongs to the class-I pyridoxal-phosphate-dependent aminotransferase family.</text>
</comment>
<dbReference type="SUPFAM" id="SSF46785">
    <property type="entry name" value="Winged helix' DNA-binding domain"/>
    <property type="match status" value="1"/>
</dbReference>
<dbReference type="PANTHER" id="PTHR46577:SF2">
    <property type="entry name" value="TRANSCRIPTIONAL REGULATORY PROTEIN"/>
    <property type="match status" value="1"/>
</dbReference>
<dbReference type="Pfam" id="PF00392">
    <property type="entry name" value="GntR"/>
    <property type="match status" value="1"/>
</dbReference>
<dbReference type="SMART" id="SM00345">
    <property type="entry name" value="HTH_GNTR"/>
    <property type="match status" value="1"/>
</dbReference>
<evidence type="ECO:0000313" key="7">
    <source>
        <dbReference type="EMBL" id="NIZ61171.1"/>
    </source>
</evidence>
<dbReference type="Proteomes" id="UP001429564">
    <property type="component" value="Unassembled WGS sequence"/>
</dbReference>
<protein>
    <submittedName>
        <fullName evidence="7">GntR family transcriptional regulator</fullName>
    </submittedName>
</protein>
<gene>
    <name evidence="7" type="ORF">DL239_09295</name>
</gene>
<dbReference type="PANTHER" id="PTHR46577">
    <property type="entry name" value="HTH-TYPE TRANSCRIPTIONAL REGULATORY PROTEIN GABR"/>
    <property type="match status" value="1"/>
</dbReference>
<keyword evidence="2" id="KW-0663">Pyridoxal phosphate</keyword>
<organism evidence="7 8">
    <name type="scientific">Parasedimentitalea denitrificans</name>
    <dbReference type="NCBI Taxonomy" id="2211118"/>
    <lineage>
        <taxon>Bacteria</taxon>
        <taxon>Pseudomonadati</taxon>
        <taxon>Pseudomonadota</taxon>
        <taxon>Alphaproteobacteria</taxon>
        <taxon>Rhodobacterales</taxon>
        <taxon>Paracoccaceae</taxon>
        <taxon>Parasedimentitalea</taxon>
    </lineage>
</organism>
<feature type="domain" description="HTH gntR-type" evidence="6">
    <location>
        <begin position="4"/>
        <end position="72"/>
    </location>
</feature>
<evidence type="ECO:0000313" key="8">
    <source>
        <dbReference type="Proteomes" id="UP001429564"/>
    </source>
</evidence>
<dbReference type="EMBL" id="QHLQ01000007">
    <property type="protein sequence ID" value="NIZ61171.1"/>
    <property type="molecule type" value="Genomic_DNA"/>
</dbReference>
<dbReference type="InterPro" id="IPR004839">
    <property type="entry name" value="Aminotransferase_I/II_large"/>
</dbReference>
<dbReference type="PROSITE" id="PS50949">
    <property type="entry name" value="HTH_GNTR"/>
    <property type="match status" value="1"/>
</dbReference>
<dbReference type="InterPro" id="IPR051446">
    <property type="entry name" value="HTH_trans_reg/aminotransferase"/>
</dbReference>
<dbReference type="SUPFAM" id="SSF53383">
    <property type="entry name" value="PLP-dependent transferases"/>
    <property type="match status" value="1"/>
</dbReference>
<keyword evidence="8" id="KW-1185">Reference proteome</keyword>
<dbReference type="Pfam" id="PF00155">
    <property type="entry name" value="Aminotran_1_2"/>
    <property type="match status" value="1"/>
</dbReference>
<evidence type="ECO:0000256" key="2">
    <source>
        <dbReference type="ARBA" id="ARBA00022898"/>
    </source>
</evidence>
<name>A0ABX0WAH4_9RHOB</name>
<dbReference type="Gene3D" id="3.40.640.10">
    <property type="entry name" value="Type I PLP-dependent aspartate aminotransferase-like (Major domain)"/>
    <property type="match status" value="1"/>
</dbReference>
<evidence type="ECO:0000256" key="3">
    <source>
        <dbReference type="ARBA" id="ARBA00023015"/>
    </source>
</evidence>
<dbReference type="RefSeq" id="WP_167683734.1">
    <property type="nucleotide sequence ID" value="NZ_QHLQ01000007.1"/>
</dbReference>
<dbReference type="InterPro" id="IPR036388">
    <property type="entry name" value="WH-like_DNA-bd_sf"/>
</dbReference>
<keyword evidence="3" id="KW-0805">Transcription regulation</keyword>
<proteinExistence type="inferred from homology"/>
<evidence type="ECO:0000256" key="1">
    <source>
        <dbReference type="ARBA" id="ARBA00005384"/>
    </source>
</evidence>
<dbReference type="InterPro" id="IPR036390">
    <property type="entry name" value="WH_DNA-bd_sf"/>
</dbReference>
<dbReference type="CDD" id="cd00609">
    <property type="entry name" value="AAT_like"/>
    <property type="match status" value="1"/>
</dbReference>
<sequence>MKQGTRTNTVIDAIQRKINSRALKPGEKLPSIRGFAATMQVSPSTVVEAYDRLAADGTIYARRGAGFYVAPLIQPFAVAKVGPELDRAVDPFWVSRQSLDAATDALKPGCGWLPADWMPHNQMRQALRSVGRAEDALLADYGSTKGADNLRRLLARQFIDEGLNTGPDQILLTPSGTQAIDLICRFLLRPGDTVLVDDPCYFNFQALLRAHQVNFVTVPYGKNGPDVDQFEQALIQHKPSLYITNSALHNPTGATLSPQVAHKILNLATTHDMVIIEDDIFAAFEPAPSPRLVAMDGLDRVIRVGSFSKTLSASVRCGYIVARPDWIEALVDLQVATNFGGPSPLAAELIYSVLSSGSYRKHMEALRSRLDTCRSEVAAKLAALGIEPWLMPRGGFYLWCSLPGGVDSADLAKAALAGSMVLAPGNVFSVPQSMGGFMRFNVSQMQDPQVCETLERVLRTVRSGIG</sequence>
<evidence type="ECO:0000256" key="4">
    <source>
        <dbReference type="ARBA" id="ARBA00023125"/>
    </source>
</evidence>
<dbReference type="InterPro" id="IPR015421">
    <property type="entry name" value="PyrdxlP-dep_Trfase_major"/>
</dbReference>
<evidence type="ECO:0000256" key="5">
    <source>
        <dbReference type="ARBA" id="ARBA00023163"/>
    </source>
</evidence>
<evidence type="ECO:0000259" key="6">
    <source>
        <dbReference type="PROSITE" id="PS50949"/>
    </source>
</evidence>
<dbReference type="InterPro" id="IPR015424">
    <property type="entry name" value="PyrdxlP-dep_Trfase"/>
</dbReference>
<dbReference type="InterPro" id="IPR015422">
    <property type="entry name" value="PyrdxlP-dep_Trfase_small"/>
</dbReference>
<dbReference type="CDD" id="cd07377">
    <property type="entry name" value="WHTH_GntR"/>
    <property type="match status" value="1"/>
</dbReference>